<dbReference type="GO" id="GO:0051959">
    <property type="term" value="F:dynein light intermediate chain binding"/>
    <property type="evidence" value="ECO:0007669"/>
    <property type="project" value="InterPro"/>
</dbReference>
<organism evidence="22">
    <name type="scientific">Perkinsus marinus (strain ATCC 50983 / TXsc)</name>
    <dbReference type="NCBI Taxonomy" id="423536"/>
    <lineage>
        <taxon>Eukaryota</taxon>
        <taxon>Sar</taxon>
        <taxon>Alveolata</taxon>
        <taxon>Perkinsozoa</taxon>
        <taxon>Perkinsea</taxon>
        <taxon>Perkinsida</taxon>
        <taxon>Perkinsidae</taxon>
        <taxon>Perkinsus</taxon>
    </lineage>
</organism>
<evidence type="ECO:0000256" key="9">
    <source>
        <dbReference type="ARBA" id="ARBA00023054"/>
    </source>
</evidence>
<dbReference type="Gene3D" id="1.20.920.20">
    <property type="match status" value="1"/>
</dbReference>
<evidence type="ECO:0000256" key="6">
    <source>
        <dbReference type="ARBA" id="ARBA00022741"/>
    </source>
</evidence>
<feature type="domain" description="Dynein heavy chain ATP-binding dynein motor region" evidence="19">
    <location>
        <begin position="2062"/>
        <end position="2282"/>
    </location>
</feature>
<dbReference type="Gene3D" id="3.40.50.300">
    <property type="entry name" value="P-loop containing nucleotide triphosphate hydrolases"/>
    <property type="match status" value="2"/>
</dbReference>
<sequence>MDDATPFLQLKIYGHEPGPKTEIDFWMRRMQKITAVTEQLKSKSCRAVFGTLHAVTRVGQDVAPKSRQVVFNTLRRWNRVEFLITEAFNEAQDNVKYLNTLEKFMEPLYTGTPDMISDSLPALLNAIKMVHTIARYYNTTERLTNLFTKMTNQMIINCKAYLLGDEHPDKLWETKPVVLVKKLRACLNLNEVYQEQYHFNRKKLLALPKGKQFDFSETQIFGRFDLFCRRVLKLVDMFSTVHQFESLAACRFDGMEQLVVSSRTIMEEFRNKRHDLLDFHNNRFDRDYVEFNVRIADLESALQQFINQSFESITSIESSLNLLKSYQSILQRESLKADLESKYTVIFHNYGVELTQIQDSYEKLKASPPLVRNLPPVAGNITWSRHLLRRIEGPMKRFQKNPTILQSKDARKIIRMYNKMAKTLVEFETLWYEAWLNSIEVAKSGLHATLIVRHPDDGKFYVNFDWEILQLIRETKCLERIGVEVPGPARLVLLQEQKFKQHYNELSYILKEYRRVVQAIKPVVTNLLKPHLDNMEYQLRPGMIALTWTSLNIESYVENLWSELNALEELVRTVNDLMDNRIDANLKDVSCMILLELPEEGEVVSLDDFVELQERHVRDMTSTIKEWKDYLWTEVPQHIEDMRSQIEVFSNRCKKMPKQLREWPAYHELKKEIEDFSEALPLLVELAKPSIMPRHWQQVQELTGKELPVDSEMFMLQSLIDANLQEHIDEVTDICDSADKQLIIEKRLADITKQWSEEAFLFGSWKSRDYDCVLSGGRVAEIQEMLEEALMQLNTMNAMRHSLPFKEPLQNMITSLSEAGDIIERWVKVQMLWTSLESVFTGGDIAKQMPMEAKKFNQIDKDWIKIMSKSAETRLVVPCCQNDLLKQLLPVLGQGLESCQKSLESYLEGKRNKFPRFYFVSDPVLLKILSQGSEPESIQDDFEKLFDAISRVQFDKIDRKKITKIKAIVGTAEELVDLSTPVNAVGNIEDWLLALEAEMQKSIRRECRNCSHDTGVVMNGMSLKEFADRYIGQVSLLGIQIVWTVDFQEALMKATREKDRQILPATNKKFQQMLADLVSYCLSDLGSKMNRTKYETLVTIHVHQRDLFQEVMKKTREHKVKDENDFEWMKQTRFYWRTETDHAIVSIADCDFTYSYEQLVDMGGFYFLDKDKRGDFKTIEKLSYIGAMGHPGGGRNDIPNRTKSKFFAFNMVLPSVVSVDNIYGSILRARFNSKSGAPDKVVAMTEKLTVATIDVWDKIKRSLLPTPQRFHYVFNMRELSRVFQGVMDTPLEVITDESVLVCLWKHECTRVFADKLARTVDKEFVDKVINDFTLQHFGEKLATEHAVTTWWADFLREAPESEDEELDAPKIYEPIGANFDRVRSKAYEYLKKFNDAYPAKSMNLVLFDDAMCHMMRIVRTIQQKRGSAMLVGVGGSGKQSLTRLSSFTCNQKCFQIALTKNYNDNALFDDLRGLYQDAGQKGTPVTFLFTDAEIKNEGFLEYMNSILATGEIAGLFQKDERDSMCADVRNDFVKERPGADENMINLYGYFLDRLRDNLHVVLCFSPVNAKFPIRAQKFPAVFSAVNINWFLPWPEEALVAVSSTFLRSYEVDTPPDRKEALYQLLGSYQNLVGQVCDLYFQSMRRHVYVTPKSYLCLIDFYKQLYKVKYDEVNILEKSVNTGLKKLNEAAEDVETMKVALREEEKNLKVAEEQTNKLLVKVQSETVKAEAKAAEVGAKKDDCLQSKAIIESEQEAANKDLQAALPFLHEAESAARSISSKDITELKTLKTPSDIIRLVFDGLLILQQKRVVDVRAEEKVVNKVKIDFIHDSYDEIAKSVLSDIRFLPDLLDFSANEKDNINDETCELLQPYLQLENFNPAVAKKASGAAEGLCKWVGAMVMYHEAAKIVKPKMDYLKVQTAKLEAAMTELGEAEAELAAAQAVLDGLNAQFQEAMDGKNALEEKANVTKNKMDQANKLINGLGGEKKRWTEDANNFADRRKRLVGDVALSCAFVTFCGPFNSEYRDKLNTEYFLADTHQRKVPASEKMDLVGFLVDQGTVGEWALEGLPSDDLSVQNGIMVTRSSRYPLMVDPQGQALRWIKSRESDRVAKAPGQCVSTLSNPRLKDQLEFTMGEGLCLILENVEEEIDPILDPVLEKAIVKKGKNLYINVSDQNMDYNPAFVLYMTSRLPNPHFSPELSAKCTVIDFTVTLKGLEQQLLGRVLGMEQKSLEDSLAALMEEVTNNTKSLQLLDKQLLERLSNSSGNLLDDIELIEVLANTNAKPRVEQKLMDAEEKKWLSGAVTITSYVL</sequence>
<comment type="similarity">
    <text evidence="2">Belongs to the dynein heavy chain family.</text>
</comment>
<keyword evidence="12" id="KW-0206">Cytoskeleton</keyword>
<evidence type="ECO:0000256" key="7">
    <source>
        <dbReference type="ARBA" id="ARBA00022840"/>
    </source>
</evidence>
<accession>C5KK35</accession>
<dbReference type="Pfam" id="PF17857">
    <property type="entry name" value="AAA_lid_1"/>
    <property type="match status" value="1"/>
</dbReference>
<dbReference type="InterPro" id="IPR013594">
    <property type="entry name" value="Dynein_heavy_tail"/>
</dbReference>
<dbReference type="Gene3D" id="1.20.920.30">
    <property type="match status" value="1"/>
</dbReference>
<dbReference type="Pfam" id="PF08385">
    <property type="entry name" value="DHC_N1"/>
    <property type="match status" value="1"/>
</dbReference>
<comment type="subcellular location">
    <subcellularLocation>
        <location evidence="1">Cytoplasm</location>
        <location evidence="1">Cytoskeleton</location>
        <location evidence="1">Cilium axoneme</location>
    </subcellularLocation>
</comment>
<feature type="coiled-coil region" evidence="14">
    <location>
        <begin position="1683"/>
        <end position="1720"/>
    </location>
</feature>
<dbReference type="SUPFAM" id="SSF52540">
    <property type="entry name" value="P-loop containing nucleoside triphosphate hydrolases"/>
    <property type="match status" value="1"/>
</dbReference>
<evidence type="ECO:0000256" key="2">
    <source>
        <dbReference type="ARBA" id="ARBA00008887"/>
    </source>
</evidence>
<feature type="domain" description="Dynein heavy chain coiled coil stalk" evidence="17">
    <location>
        <begin position="1679"/>
        <end position="2030"/>
    </location>
</feature>
<dbReference type="InterPro" id="IPR035706">
    <property type="entry name" value="AAA_9"/>
</dbReference>
<keyword evidence="22" id="KW-1185">Reference proteome</keyword>
<dbReference type="FunFam" id="1.20.140.100:FF:000003">
    <property type="entry name" value="Dynein, axonemal, heavy chain 5"/>
    <property type="match status" value="1"/>
</dbReference>
<reference evidence="21 22" key="1">
    <citation type="submission" date="2008-07" db="EMBL/GenBank/DDBJ databases">
        <authorList>
            <person name="El-Sayed N."/>
            <person name="Caler E."/>
            <person name="Inman J."/>
            <person name="Amedeo P."/>
            <person name="Hass B."/>
            <person name="Wortman J."/>
        </authorList>
    </citation>
    <scope>NUCLEOTIDE SEQUENCE [LARGE SCALE GENOMIC DNA]</scope>
    <source>
        <strain evidence="22">ATCC 50983 / TXsc</strain>
    </source>
</reference>
<evidence type="ECO:0000256" key="13">
    <source>
        <dbReference type="ARBA" id="ARBA00023273"/>
    </source>
</evidence>
<evidence type="ECO:0000256" key="8">
    <source>
        <dbReference type="ARBA" id="ARBA00023017"/>
    </source>
</evidence>
<evidence type="ECO:0000256" key="3">
    <source>
        <dbReference type="ARBA" id="ARBA00022490"/>
    </source>
</evidence>
<dbReference type="FunCoup" id="C5KK35">
    <property type="interactions" value="1"/>
</dbReference>
<keyword evidence="6" id="KW-0547">Nucleotide-binding</keyword>
<keyword evidence="13" id="KW-0966">Cell projection</keyword>
<dbReference type="Pfam" id="PF08393">
    <property type="entry name" value="DHC_N2"/>
    <property type="match status" value="1"/>
</dbReference>
<dbReference type="RefSeq" id="XP_002783151.1">
    <property type="nucleotide sequence ID" value="XM_002783105.1"/>
</dbReference>
<dbReference type="Proteomes" id="UP000007800">
    <property type="component" value="Unassembled WGS sequence"/>
</dbReference>
<evidence type="ECO:0000259" key="19">
    <source>
        <dbReference type="Pfam" id="PF12781"/>
    </source>
</evidence>
<gene>
    <name evidence="21" type="ORF">Pmar_PMAR023271</name>
</gene>
<dbReference type="InterPro" id="IPR042222">
    <property type="entry name" value="Dynein_2_N"/>
</dbReference>
<dbReference type="PANTHER" id="PTHR46532">
    <property type="entry name" value="MALE FERTILITY FACTOR KL5"/>
    <property type="match status" value="1"/>
</dbReference>
<evidence type="ECO:0000259" key="15">
    <source>
        <dbReference type="Pfam" id="PF08385"/>
    </source>
</evidence>
<dbReference type="InParanoid" id="C5KK35"/>
<keyword evidence="4" id="KW-0493">Microtubule</keyword>
<dbReference type="InterPro" id="IPR042228">
    <property type="entry name" value="Dynein_linker_3"/>
</dbReference>
<dbReference type="Gene3D" id="1.20.58.1120">
    <property type="match status" value="1"/>
</dbReference>
<feature type="domain" description="Dynein heavy chain 3 AAA+ lid" evidence="20">
    <location>
        <begin position="1252"/>
        <end position="1337"/>
    </location>
</feature>
<dbReference type="PANTHER" id="PTHR46532:SF4">
    <property type="entry name" value="AAA+ ATPASE DOMAIN-CONTAINING PROTEIN"/>
    <property type="match status" value="1"/>
</dbReference>
<feature type="coiled-coil region" evidence="14">
    <location>
        <begin position="1916"/>
        <end position="1978"/>
    </location>
</feature>
<dbReference type="InterPro" id="IPR026983">
    <property type="entry name" value="DHC"/>
</dbReference>
<evidence type="ECO:0000259" key="17">
    <source>
        <dbReference type="Pfam" id="PF12777"/>
    </source>
</evidence>
<protein>
    <submittedName>
        <fullName evidence="21">Axonemal dynein gamma heavy chain, putative</fullName>
    </submittedName>
</protein>
<keyword evidence="8" id="KW-0243">Dynein</keyword>
<dbReference type="EMBL" id="GG673688">
    <property type="protein sequence ID" value="EER14947.1"/>
    <property type="molecule type" value="Genomic_DNA"/>
</dbReference>
<evidence type="ECO:0000313" key="21">
    <source>
        <dbReference type="EMBL" id="EER14947.1"/>
    </source>
</evidence>
<dbReference type="GeneID" id="9061832"/>
<dbReference type="FunFam" id="3.40.50.300:FF:002141">
    <property type="entry name" value="Dynein heavy chain"/>
    <property type="match status" value="1"/>
</dbReference>
<evidence type="ECO:0000256" key="14">
    <source>
        <dbReference type="SAM" id="Coils"/>
    </source>
</evidence>
<dbReference type="Gene3D" id="3.20.180.20">
    <property type="entry name" value="Dynein heavy chain, N-terminal domain 2"/>
    <property type="match status" value="1"/>
</dbReference>
<feature type="domain" description="Dynein heavy chain AAA module D4" evidence="18">
    <location>
        <begin position="1402"/>
        <end position="1664"/>
    </location>
</feature>
<dbReference type="FunFam" id="3.40.50.300:FF:000049">
    <property type="entry name" value="Dynein, axonemal, heavy chain 5"/>
    <property type="match status" value="1"/>
</dbReference>
<dbReference type="Pfam" id="PF12777">
    <property type="entry name" value="MT"/>
    <property type="match status" value="1"/>
</dbReference>
<dbReference type="GO" id="GO:0005858">
    <property type="term" value="C:axonemal dynein complex"/>
    <property type="evidence" value="ECO:0007669"/>
    <property type="project" value="TreeGrafter"/>
</dbReference>
<dbReference type="Gene3D" id="1.20.140.100">
    <property type="entry name" value="Dynein heavy chain, N-terminal domain 2"/>
    <property type="match status" value="1"/>
</dbReference>
<dbReference type="GO" id="GO:0045505">
    <property type="term" value="F:dynein intermediate chain binding"/>
    <property type="evidence" value="ECO:0007669"/>
    <property type="project" value="InterPro"/>
</dbReference>
<evidence type="ECO:0000259" key="16">
    <source>
        <dbReference type="Pfam" id="PF08393"/>
    </source>
</evidence>
<dbReference type="InterPro" id="IPR013602">
    <property type="entry name" value="Dynein_heavy_linker"/>
</dbReference>
<dbReference type="GO" id="GO:0005524">
    <property type="term" value="F:ATP binding"/>
    <property type="evidence" value="ECO:0007669"/>
    <property type="project" value="UniProtKB-KW"/>
</dbReference>
<keyword evidence="10" id="KW-0969">Cilium</keyword>
<keyword evidence="5" id="KW-0677">Repeat</keyword>
<evidence type="ECO:0000313" key="22">
    <source>
        <dbReference type="Proteomes" id="UP000007800"/>
    </source>
</evidence>
<evidence type="ECO:0000256" key="4">
    <source>
        <dbReference type="ARBA" id="ARBA00022701"/>
    </source>
</evidence>
<keyword evidence="11" id="KW-0505">Motor protein</keyword>
<dbReference type="Pfam" id="PF12775">
    <property type="entry name" value="AAA_7"/>
    <property type="match status" value="1"/>
</dbReference>
<evidence type="ECO:0000259" key="20">
    <source>
        <dbReference type="Pfam" id="PF17857"/>
    </source>
</evidence>
<dbReference type="FunFam" id="1.20.920.20:FF:000001">
    <property type="entry name" value="dynein heavy chain 2, axonemal"/>
    <property type="match status" value="1"/>
</dbReference>
<name>C5KK35_PERM5</name>
<evidence type="ECO:0000256" key="10">
    <source>
        <dbReference type="ARBA" id="ARBA00023069"/>
    </source>
</evidence>
<dbReference type="InterPro" id="IPR027417">
    <property type="entry name" value="P-loop_NTPase"/>
</dbReference>
<evidence type="ECO:0000256" key="5">
    <source>
        <dbReference type="ARBA" id="ARBA00022737"/>
    </source>
</evidence>
<dbReference type="Gene3D" id="6.10.140.1060">
    <property type="match status" value="1"/>
</dbReference>
<dbReference type="InterPro" id="IPR024743">
    <property type="entry name" value="Dynein_HC_stalk"/>
</dbReference>
<dbReference type="FunFam" id="3.20.180.20:FF:000005">
    <property type="entry name" value="Dynein heavy chain, putative"/>
    <property type="match status" value="1"/>
</dbReference>
<dbReference type="GO" id="GO:0007018">
    <property type="term" value="P:microtubule-based movement"/>
    <property type="evidence" value="ECO:0007669"/>
    <property type="project" value="InterPro"/>
</dbReference>
<proteinExistence type="inferred from homology"/>
<feature type="domain" description="Dynein heavy chain linker" evidence="16">
    <location>
        <begin position="617"/>
        <end position="1010"/>
    </location>
</feature>
<evidence type="ECO:0000256" key="11">
    <source>
        <dbReference type="ARBA" id="ARBA00023175"/>
    </source>
</evidence>
<dbReference type="OrthoDB" id="424310at2759"/>
<keyword evidence="9 14" id="KW-0175">Coiled coil</keyword>
<dbReference type="Pfam" id="PF12781">
    <property type="entry name" value="AAA_9"/>
    <property type="match status" value="1"/>
</dbReference>
<dbReference type="InterPro" id="IPR041589">
    <property type="entry name" value="DNAH3_AAA_lid_1"/>
</dbReference>
<dbReference type="Gene3D" id="1.10.287.2620">
    <property type="match status" value="1"/>
</dbReference>
<keyword evidence="3" id="KW-0963">Cytoplasm</keyword>
<dbReference type="FunFam" id="1.10.287.2620:FF:000002">
    <property type="entry name" value="Dynein heavy chain 2, axonemal"/>
    <property type="match status" value="1"/>
</dbReference>
<evidence type="ECO:0000256" key="1">
    <source>
        <dbReference type="ARBA" id="ARBA00004430"/>
    </source>
</evidence>
<evidence type="ECO:0000256" key="12">
    <source>
        <dbReference type="ARBA" id="ARBA00023212"/>
    </source>
</evidence>
<dbReference type="InterPro" id="IPR024317">
    <property type="entry name" value="Dynein_heavy_chain_D4_dom"/>
</dbReference>
<dbReference type="Pfam" id="PF12780">
    <property type="entry name" value="AAA_8"/>
    <property type="match status" value="1"/>
</dbReference>
<keyword evidence="7" id="KW-0067">ATP-binding</keyword>
<dbReference type="GO" id="GO:0005874">
    <property type="term" value="C:microtubule"/>
    <property type="evidence" value="ECO:0007669"/>
    <property type="project" value="UniProtKB-KW"/>
</dbReference>
<evidence type="ECO:0000259" key="18">
    <source>
        <dbReference type="Pfam" id="PF12780"/>
    </source>
</evidence>
<feature type="domain" description="Dynein heavy chain tail" evidence="15">
    <location>
        <begin position="14"/>
        <end position="556"/>
    </location>
</feature>